<keyword evidence="3" id="KW-1185">Reference proteome</keyword>
<feature type="compositionally biased region" description="Basic and acidic residues" evidence="1">
    <location>
        <begin position="24"/>
        <end position="43"/>
    </location>
</feature>
<feature type="region of interest" description="Disordered" evidence="1">
    <location>
        <begin position="1"/>
        <end position="47"/>
    </location>
</feature>
<dbReference type="Proteomes" id="UP001596390">
    <property type="component" value="Unassembled WGS sequence"/>
</dbReference>
<dbReference type="AlphaFoldDB" id="A0ABD5YMK0"/>
<accession>A0ABD5YMK0</accession>
<organism evidence="2 3">
    <name type="scientific">Halorubrum yunnanense</name>
    <dbReference type="NCBI Taxonomy" id="1526162"/>
    <lineage>
        <taxon>Archaea</taxon>
        <taxon>Methanobacteriati</taxon>
        <taxon>Methanobacteriota</taxon>
        <taxon>Stenosarchaea group</taxon>
        <taxon>Halobacteria</taxon>
        <taxon>Halobacteriales</taxon>
        <taxon>Haloferacaceae</taxon>
        <taxon>Halorubrum</taxon>
    </lineage>
</organism>
<dbReference type="RefSeq" id="WP_267665800.1">
    <property type="nucleotide sequence ID" value="NZ_JAODIX010000111.1"/>
</dbReference>
<protein>
    <submittedName>
        <fullName evidence="2">Uncharacterized protein</fullName>
    </submittedName>
</protein>
<gene>
    <name evidence="2" type="ORF">ACFQMK_16165</name>
</gene>
<feature type="region of interest" description="Disordered" evidence="1">
    <location>
        <begin position="99"/>
        <end position="119"/>
    </location>
</feature>
<feature type="compositionally biased region" description="Acidic residues" evidence="1">
    <location>
        <begin position="1"/>
        <end position="12"/>
    </location>
</feature>
<sequence length="119" mass="12648">MTRDDDAEDADRDDTGGFVDEWEDHEHGDAEPVPESDPRHIDPAGDLADAVESGDLDLSLADDQDAEDLREFVDAAESGELGPADPGLEAQVRIARALLGDVDDTDTDDVDGDGDGGER</sequence>
<proteinExistence type="predicted"/>
<comment type="caution">
    <text evidence="2">The sequence shown here is derived from an EMBL/GenBank/DDBJ whole genome shotgun (WGS) entry which is preliminary data.</text>
</comment>
<reference evidence="2 3" key="1">
    <citation type="journal article" date="2019" name="Int. J. Syst. Evol. Microbiol.">
        <title>The Global Catalogue of Microorganisms (GCM) 10K type strain sequencing project: providing services to taxonomists for standard genome sequencing and annotation.</title>
        <authorList>
            <consortium name="The Broad Institute Genomics Platform"/>
            <consortium name="The Broad Institute Genome Sequencing Center for Infectious Disease"/>
            <person name="Wu L."/>
            <person name="Ma J."/>
        </authorList>
    </citation>
    <scope>NUCLEOTIDE SEQUENCE [LARGE SCALE GENOMIC DNA]</scope>
    <source>
        <strain evidence="2 3">Q85</strain>
    </source>
</reference>
<evidence type="ECO:0000313" key="2">
    <source>
        <dbReference type="EMBL" id="MFC7188371.1"/>
    </source>
</evidence>
<name>A0ABD5YMK0_9EURY</name>
<evidence type="ECO:0000256" key="1">
    <source>
        <dbReference type="SAM" id="MobiDB-lite"/>
    </source>
</evidence>
<dbReference type="EMBL" id="JBHSZZ010000111">
    <property type="protein sequence ID" value="MFC7188371.1"/>
    <property type="molecule type" value="Genomic_DNA"/>
</dbReference>
<feature type="compositionally biased region" description="Acidic residues" evidence="1">
    <location>
        <begin position="101"/>
        <end position="119"/>
    </location>
</feature>
<evidence type="ECO:0000313" key="3">
    <source>
        <dbReference type="Proteomes" id="UP001596390"/>
    </source>
</evidence>